<feature type="region of interest" description="Disordered" evidence="10">
    <location>
        <begin position="439"/>
        <end position="458"/>
    </location>
</feature>
<dbReference type="Pfam" id="PF10531">
    <property type="entry name" value="SLBB"/>
    <property type="match status" value="1"/>
</dbReference>
<dbReference type="HAMAP" id="MF_00461">
    <property type="entry name" value="RsxC_RnfC"/>
    <property type="match status" value="1"/>
</dbReference>
<feature type="region of interest" description="Disordered" evidence="10">
    <location>
        <begin position="467"/>
        <end position="622"/>
    </location>
</feature>
<keyword evidence="8" id="KW-1278">Translocase</keyword>
<evidence type="ECO:0000256" key="2">
    <source>
        <dbReference type="ARBA" id="ARBA00022485"/>
    </source>
</evidence>
<dbReference type="InterPro" id="IPR026902">
    <property type="entry name" value="RnfC_N"/>
</dbReference>
<dbReference type="Gene3D" id="3.30.70.20">
    <property type="match status" value="1"/>
</dbReference>
<keyword evidence="5 8" id="KW-0249">Electron transport</keyword>
<keyword evidence="6 8" id="KW-0408">Iron</keyword>
<organism evidence="12 13">
    <name type="scientific">Marinimicrobium koreense</name>
    <dbReference type="NCBI Taxonomy" id="306545"/>
    <lineage>
        <taxon>Bacteria</taxon>
        <taxon>Pseudomonadati</taxon>
        <taxon>Pseudomonadota</taxon>
        <taxon>Gammaproteobacteria</taxon>
        <taxon>Cellvibrionales</taxon>
        <taxon>Cellvibrionaceae</taxon>
        <taxon>Marinimicrobium</taxon>
    </lineage>
</organism>
<dbReference type="InterPro" id="IPR017896">
    <property type="entry name" value="4Fe4S_Fe-S-bd"/>
</dbReference>
<dbReference type="SUPFAM" id="SSF142019">
    <property type="entry name" value="Nqo1 FMN-binding domain-like"/>
    <property type="match status" value="1"/>
</dbReference>
<keyword evidence="3 8" id="KW-0479">Metal-binding</keyword>
<feature type="binding site" evidence="8">
    <location>
        <position position="418"/>
    </location>
    <ligand>
        <name>[4Fe-4S] cluster</name>
        <dbReference type="ChEBI" id="CHEBI:49883"/>
        <label>2</label>
    </ligand>
</feature>
<feature type="binding site" evidence="8">
    <location>
        <position position="373"/>
    </location>
    <ligand>
        <name>[4Fe-4S] cluster</name>
        <dbReference type="ChEBI" id="CHEBI:49883"/>
        <label>1</label>
    </ligand>
</feature>
<dbReference type="Pfam" id="PF01512">
    <property type="entry name" value="Complex1_51K"/>
    <property type="match status" value="1"/>
</dbReference>
<dbReference type="SUPFAM" id="SSF46548">
    <property type="entry name" value="alpha-helical ferredoxin"/>
    <property type="match status" value="1"/>
</dbReference>
<feature type="compositionally biased region" description="Basic and acidic residues" evidence="10">
    <location>
        <begin position="442"/>
        <end position="458"/>
    </location>
</feature>
<dbReference type="PANTHER" id="PTHR43034:SF2">
    <property type="entry name" value="ION-TRANSLOCATING OXIDOREDUCTASE COMPLEX SUBUNIT C"/>
    <property type="match status" value="1"/>
</dbReference>
<evidence type="ECO:0000256" key="6">
    <source>
        <dbReference type="ARBA" id="ARBA00023004"/>
    </source>
</evidence>
<feature type="compositionally biased region" description="Basic and acidic residues" evidence="10">
    <location>
        <begin position="553"/>
        <end position="582"/>
    </location>
</feature>
<evidence type="ECO:0000256" key="3">
    <source>
        <dbReference type="ARBA" id="ARBA00022723"/>
    </source>
</evidence>
<feature type="domain" description="4Fe-4S ferredoxin-type" evidence="11">
    <location>
        <begin position="363"/>
        <end position="393"/>
    </location>
</feature>
<feature type="domain" description="4Fe-4S ferredoxin-type" evidence="11">
    <location>
        <begin position="402"/>
        <end position="432"/>
    </location>
</feature>
<keyword evidence="7 8" id="KW-0411">Iron-sulfur</keyword>
<dbReference type="NCBIfam" id="TIGR01945">
    <property type="entry name" value="rnfC"/>
    <property type="match status" value="1"/>
</dbReference>
<evidence type="ECO:0000313" key="13">
    <source>
        <dbReference type="Proteomes" id="UP000273643"/>
    </source>
</evidence>
<dbReference type="PROSITE" id="PS51379">
    <property type="entry name" value="4FE4S_FER_2"/>
    <property type="match status" value="2"/>
</dbReference>
<dbReference type="GO" id="GO:0022900">
    <property type="term" value="P:electron transport chain"/>
    <property type="evidence" value="ECO:0007669"/>
    <property type="project" value="UniProtKB-UniRule"/>
</dbReference>
<dbReference type="InterPro" id="IPR010208">
    <property type="entry name" value="Ion_transpt_RnfC/RsxC"/>
</dbReference>
<feature type="compositionally biased region" description="Basic and acidic residues" evidence="10">
    <location>
        <begin position="634"/>
        <end position="651"/>
    </location>
</feature>
<dbReference type="InterPro" id="IPR011538">
    <property type="entry name" value="Nuo51_FMN-bd"/>
</dbReference>
<keyword evidence="8" id="KW-0997">Cell inner membrane</keyword>
<feature type="coiled-coil region" evidence="9">
    <location>
        <begin position="713"/>
        <end position="765"/>
    </location>
</feature>
<keyword evidence="13" id="KW-1185">Reference proteome</keyword>
<evidence type="ECO:0000256" key="5">
    <source>
        <dbReference type="ARBA" id="ARBA00022982"/>
    </source>
</evidence>
<keyword evidence="4 8" id="KW-0677">Repeat</keyword>
<dbReference type="Pfam" id="PF13375">
    <property type="entry name" value="RnfC_N"/>
    <property type="match status" value="1"/>
</dbReference>
<keyword evidence="2 8" id="KW-0004">4Fe-4S</keyword>
<reference evidence="12 13" key="1">
    <citation type="submission" date="2018-11" db="EMBL/GenBank/DDBJ databases">
        <title>Genomic Encyclopedia of Type Strains, Phase IV (KMG-IV): sequencing the most valuable type-strain genomes for metagenomic binning, comparative biology and taxonomic classification.</title>
        <authorList>
            <person name="Goeker M."/>
        </authorList>
    </citation>
    <scope>NUCLEOTIDE SEQUENCE [LARGE SCALE GENOMIC DNA]</scope>
    <source>
        <strain evidence="12 13">DSM 16974</strain>
    </source>
</reference>
<dbReference type="GO" id="GO:0005886">
    <property type="term" value="C:plasma membrane"/>
    <property type="evidence" value="ECO:0007669"/>
    <property type="project" value="UniProtKB-SubCell"/>
</dbReference>
<feature type="compositionally biased region" description="Basic and acidic residues" evidence="10">
    <location>
        <begin position="467"/>
        <end position="496"/>
    </location>
</feature>
<feature type="binding site" evidence="8">
    <location>
        <position position="383"/>
    </location>
    <ligand>
        <name>[4Fe-4S] cluster</name>
        <dbReference type="ChEBI" id="CHEBI:49883"/>
        <label>2</label>
    </ligand>
</feature>
<dbReference type="NCBIfam" id="NF003454">
    <property type="entry name" value="PRK05035.1"/>
    <property type="match status" value="1"/>
</dbReference>
<accession>A0A3N1NL12</accession>
<feature type="region of interest" description="Disordered" evidence="10">
    <location>
        <begin position="634"/>
        <end position="691"/>
    </location>
</feature>
<dbReference type="RefSeq" id="WP_123636811.1">
    <property type="nucleotide sequence ID" value="NZ_RJUK01000001.1"/>
</dbReference>
<name>A0A3N1NL12_9GAMM</name>
<dbReference type="PROSITE" id="PS00198">
    <property type="entry name" value="4FE4S_FER_1"/>
    <property type="match status" value="1"/>
</dbReference>
<feature type="binding site" evidence="8">
    <location>
        <position position="422"/>
    </location>
    <ligand>
        <name>[4Fe-4S] cluster</name>
        <dbReference type="ChEBI" id="CHEBI:49883"/>
        <label>1</label>
    </ligand>
</feature>
<dbReference type="Gene3D" id="3.40.50.11540">
    <property type="entry name" value="NADH-ubiquinone oxidoreductase 51kDa subunit"/>
    <property type="match status" value="1"/>
</dbReference>
<comment type="subunit">
    <text evidence="8">The complex is composed of six subunits: RnfA, RnfB, RnfC, RnfD, RnfE and RnfG.</text>
</comment>
<dbReference type="GO" id="GO:0051539">
    <property type="term" value="F:4 iron, 4 sulfur cluster binding"/>
    <property type="evidence" value="ECO:0007669"/>
    <property type="project" value="UniProtKB-KW"/>
</dbReference>
<feature type="compositionally biased region" description="Basic and acidic residues" evidence="10">
    <location>
        <begin position="520"/>
        <end position="540"/>
    </location>
</feature>
<dbReference type="EMBL" id="RJUK01000001">
    <property type="protein sequence ID" value="ROQ19452.1"/>
    <property type="molecule type" value="Genomic_DNA"/>
</dbReference>
<comment type="function">
    <text evidence="8">Part of a membrane-bound complex that couples electron transfer with translocation of ions across the membrane.</text>
</comment>
<feature type="compositionally biased region" description="Low complexity" evidence="10">
    <location>
        <begin position="497"/>
        <end position="512"/>
    </location>
</feature>
<proteinExistence type="inferred from homology"/>
<evidence type="ECO:0000256" key="4">
    <source>
        <dbReference type="ARBA" id="ARBA00022737"/>
    </source>
</evidence>
<comment type="caution">
    <text evidence="12">The sequence shown here is derived from an EMBL/GenBank/DDBJ whole genome shotgun (WGS) entry which is preliminary data.</text>
</comment>
<sequence length="766" mass="83159">MGSLIKVWDIPGGVHPPENKAQSLQLPLAKMPLPPVLTLPLNQHIGKPAKPVVQVGDRVLGGQLVAEAEGVFSARVHAPTSGVISAIEDRLIPHPSGYSAPSIVIDVDGKDEWVPLERCDDYDALDKSELLGKIRGAGVAGLGGAGFPTSVKLSPRADHKIHTLIINGTECEPYITADDMLMQVKADEIVAGTLLLAKLLDHPDALLIGVEDNKPKAIAALEKAAEGTPVQVVSFPTKYPSGGEKQLIQILTGKEVPSGQIPASIGVVCQNVGTTVAAYRAVRYGEPLVSRITTLVGEALETQRNVEVLLGTPIDFLLEQHGFEAKKASRLVMGGPMMGFALPEPSVPVIKTTNCILAPTKKELPPPQPAQACIRCGLCAEACPASLLPQQLFWYAQAEDYEKLEAHSLFDCIECGACSYVCPSHIPLVQYYRASKGAIRQQQHEKEKSDRARRRFEFRQERIAKEEAEKAAKREARKKAAEEAKRKLAEQKDDAPAAKADPVADALARAQAKQQSPEAQRAKLERNLAAAKDRLEKAQRPLEPGEPGAEVTDEQREKQKARIKQAELKVREAEEKLQHLEQDSSAPKAPEASDTKPADDPVSAAIARAQAKMTMSPEDKLKSSLESLYKRLAKAEEKAKAAQESGDDKADALQQGVDKLKQKIADTQQELSELAPSTVAEPSSASRHTDDVASMAIERAKAKAAAMETMSAEDKQRAQIESLKARIEKARQRLEKAEAEQDENVDAFRTGLTKLEDKLQQLTEDR</sequence>
<keyword evidence="8" id="KW-1003">Cell membrane</keyword>
<comment type="cofactor">
    <cofactor evidence="8">
        <name>[4Fe-4S] cluster</name>
        <dbReference type="ChEBI" id="CHEBI:49883"/>
    </cofactor>
    <text evidence="8">Binds 2 [4Fe-4S] clusters per subunit.</text>
</comment>
<dbReference type="InterPro" id="IPR019554">
    <property type="entry name" value="Soluble_ligand-bd"/>
</dbReference>
<comment type="similarity">
    <text evidence="8">Belongs to the 4Fe4S bacterial-type ferredoxin family. RnfC subfamily.</text>
</comment>
<evidence type="ECO:0000256" key="7">
    <source>
        <dbReference type="ARBA" id="ARBA00023014"/>
    </source>
</evidence>
<evidence type="ECO:0000313" key="12">
    <source>
        <dbReference type="EMBL" id="ROQ19452.1"/>
    </source>
</evidence>
<gene>
    <name evidence="8" type="primary">rnfC</name>
    <name evidence="12" type="ORF">EDC38_0034</name>
</gene>
<dbReference type="OrthoDB" id="9767754at2"/>
<dbReference type="Proteomes" id="UP000273643">
    <property type="component" value="Unassembled WGS sequence"/>
</dbReference>
<dbReference type="EC" id="7.-.-.-" evidence="8"/>
<evidence type="ECO:0000259" key="11">
    <source>
        <dbReference type="PROSITE" id="PS51379"/>
    </source>
</evidence>
<evidence type="ECO:0000256" key="9">
    <source>
        <dbReference type="SAM" id="Coils"/>
    </source>
</evidence>
<dbReference type="InterPro" id="IPR037225">
    <property type="entry name" value="Nuo51_FMN-bd_sf"/>
</dbReference>
<protein>
    <recommendedName>
        <fullName evidence="8">Ion-translocating oxidoreductase complex subunit C</fullName>
        <ecNumber evidence="8">7.-.-.-</ecNumber>
    </recommendedName>
    <alternativeName>
        <fullName evidence="8">Rnf electron transport complex subunit C</fullName>
    </alternativeName>
</protein>
<comment type="subcellular location">
    <subcellularLocation>
        <location evidence="8">Cell inner membrane</location>
        <topology evidence="8">Peripheral membrane protein</topology>
    </subcellularLocation>
</comment>
<dbReference type="Pfam" id="PF13183">
    <property type="entry name" value="Fer4_8"/>
    <property type="match status" value="1"/>
</dbReference>
<dbReference type="AlphaFoldDB" id="A0A3N1NL12"/>
<feature type="binding site" evidence="8">
    <location>
        <position position="415"/>
    </location>
    <ligand>
        <name>[4Fe-4S] cluster</name>
        <dbReference type="ChEBI" id="CHEBI:49883"/>
        <label>2</label>
    </ligand>
</feature>
<dbReference type="InterPro" id="IPR017900">
    <property type="entry name" value="4Fe4S_Fe_S_CS"/>
</dbReference>
<dbReference type="PANTHER" id="PTHR43034">
    <property type="entry name" value="ION-TRANSLOCATING OXIDOREDUCTASE COMPLEX SUBUNIT C"/>
    <property type="match status" value="1"/>
</dbReference>
<dbReference type="GO" id="GO:0009055">
    <property type="term" value="F:electron transfer activity"/>
    <property type="evidence" value="ECO:0007669"/>
    <property type="project" value="InterPro"/>
</dbReference>
<feature type="binding site" evidence="8">
    <location>
        <position position="379"/>
    </location>
    <ligand>
        <name>[4Fe-4S] cluster</name>
        <dbReference type="ChEBI" id="CHEBI:49883"/>
        <label>1</label>
    </ligand>
</feature>
<keyword evidence="1 8" id="KW-0813">Transport</keyword>
<keyword evidence="8" id="KW-0472">Membrane</keyword>
<dbReference type="GO" id="GO:0046872">
    <property type="term" value="F:metal ion binding"/>
    <property type="evidence" value="ECO:0007669"/>
    <property type="project" value="UniProtKB-KW"/>
</dbReference>
<feature type="binding site" evidence="8">
    <location>
        <position position="412"/>
    </location>
    <ligand>
        <name>[4Fe-4S] cluster</name>
        <dbReference type="ChEBI" id="CHEBI:49883"/>
        <label>2</label>
    </ligand>
</feature>
<keyword evidence="9" id="KW-0175">Coiled coil</keyword>
<evidence type="ECO:0000256" key="1">
    <source>
        <dbReference type="ARBA" id="ARBA00022448"/>
    </source>
</evidence>
<evidence type="ECO:0000256" key="10">
    <source>
        <dbReference type="SAM" id="MobiDB-lite"/>
    </source>
</evidence>
<evidence type="ECO:0000256" key="8">
    <source>
        <dbReference type="HAMAP-Rule" id="MF_00461"/>
    </source>
</evidence>
<feature type="binding site" evidence="8">
    <location>
        <position position="376"/>
    </location>
    <ligand>
        <name>[4Fe-4S] cluster</name>
        <dbReference type="ChEBI" id="CHEBI:49883"/>
        <label>1</label>
    </ligand>
</feature>